<evidence type="ECO:0000313" key="8">
    <source>
        <dbReference type="Proteomes" id="UP000266673"/>
    </source>
</evidence>
<feature type="domain" description="Response regulatory" evidence="6">
    <location>
        <begin position="526"/>
        <end position="642"/>
    </location>
</feature>
<evidence type="ECO:0000259" key="5">
    <source>
        <dbReference type="PROSITE" id="PS50109"/>
    </source>
</evidence>
<dbReference type="InterPro" id="IPR003018">
    <property type="entry name" value="GAF"/>
</dbReference>
<protein>
    <recommendedName>
        <fullName evidence="9">Histidine kinase-like ATPase</fullName>
    </recommendedName>
</protein>
<keyword evidence="1 4" id="KW-0597">Phosphoprotein</keyword>
<dbReference type="PROSITE" id="PS50109">
    <property type="entry name" value="HIS_KIN"/>
    <property type="match status" value="1"/>
</dbReference>
<dbReference type="PANTHER" id="PTHR43547">
    <property type="entry name" value="TWO-COMPONENT HISTIDINE KINASE"/>
    <property type="match status" value="1"/>
</dbReference>
<dbReference type="SMART" id="SM00065">
    <property type="entry name" value="GAF"/>
    <property type="match status" value="1"/>
</dbReference>
<dbReference type="Gene3D" id="3.30.450.40">
    <property type="match status" value="1"/>
</dbReference>
<dbReference type="PRINTS" id="PR00344">
    <property type="entry name" value="BCTRLSENSOR"/>
</dbReference>
<dbReference type="InterPro" id="IPR029016">
    <property type="entry name" value="GAF-like_dom_sf"/>
</dbReference>
<evidence type="ECO:0000256" key="2">
    <source>
        <dbReference type="ARBA" id="ARBA00022679"/>
    </source>
</evidence>
<dbReference type="InterPro" id="IPR005467">
    <property type="entry name" value="His_kinase_dom"/>
</dbReference>
<dbReference type="Pfam" id="PF01590">
    <property type="entry name" value="GAF"/>
    <property type="match status" value="1"/>
</dbReference>
<proteinExistence type="predicted"/>
<evidence type="ECO:0008006" key="9">
    <source>
        <dbReference type="Google" id="ProtNLM"/>
    </source>
</evidence>
<keyword evidence="2" id="KW-0808">Transferase</keyword>
<dbReference type="OrthoDB" id="60033at2759"/>
<evidence type="ECO:0000256" key="3">
    <source>
        <dbReference type="ARBA" id="ARBA00022777"/>
    </source>
</evidence>
<dbReference type="Pfam" id="PF00072">
    <property type="entry name" value="Response_reg"/>
    <property type="match status" value="1"/>
</dbReference>
<evidence type="ECO:0000256" key="1">
    <source>
        <dbReference type="ARBA" id="ARBA00022553"/>
    </source>
</evidence>
<dbReference type="CDD" id="cd00082">
    <property type="entry name" value="HisKA"/>
    <property type="match status" value="1"/>
</dbReference>
<dbReference type="SMART" id="SM00387">
    <property type="entry name" value="HATPase_c"/>
    <property type="match status" value="1"/>
</dbReference>
<gene>
    <name evidence="7" type="ORF">C2G38_2204448</name>
</gene>
<dbReference type="SUPFAM" id="SSF55781">
    <property type="entry name" value="GAF domain-like"/>
    <property type="match status" value="1"/>
</dbReference>
<evidence type="ECO:0000259" key="6">
    <source>
        <dbReference type="PROSITE" id="PS50110"/>
    </source>
</evidence>
<keyword evidence="3" id="KW-0418">Kinase</keyword>
<feature type="domain" description="Histidine kinase" evidence="5">
    <location>
        <begin position="232"/>
        <end position="436"/>
    </location>
</feature>
<accession>A0A397ULB8</accession>
<dbReference type="STRING" id="44941.A0A397ULB8"/>
<dbReference type="InterPro" id="IPR011006">
    <property type="entry name" value="CheY-like_superfamily"/>
</dbReference>
<dbReference type="Gene3D" id="1.10.287.130">
    <property type="match status" value="1"/>
</dbReference>
<dbReference type="PANTHER" id="PTHR43547:SF2">
    <property type="entry name" value="HYBRID SIGNAL TRANSDUCTION HISTIDINE KINASE C"/>
    <property type="match status" value="1"/>
</dbReference>
<sequence>MSNLFSYIAFSTILKSKHPHGKPIIEVLSELYDIIIPLFDGPVFKLDGTVWAIIMIAQETTKKILNSRRLKIINELNRQINDDKKGYQLPDYFPDTPKIIDLSKDADKSYDDKYITLKRHVATYSFVKCGESCWPLDLVMKEGKHVKVILKDGSQAVILLTKIFCGDQTLSAILICGINRLCTLDEMYMEFLQLVVSQMTTCLLQGKTREEDKKRAKILADLNHQKVTFFQRISHELKTPLTLMLSPLDGVINACPQDSPIMSYLQTIQRNTRRLLKLINTLLQFSNIEANQLEAHYRLYYNIDVPHDEELIQAMGDKVYLDHDMYETIVFNLCSNALKHTWSGCIAIRLYHDYKDYKTMVVLEVSDTGIGIPEITLPNIFQRFYRIESQSSRSHEGTGIGLALVKELITRHGGDITVTSVINKGTTFKCWFPIGCQHLPKDQIRINNVEKSSSHERKLYTNRQLYLEESSQWIKNNTSETEDDIVDQLSVDGWNVDVDSNDKMLTEEINFNSSTNDPDFDEKKYQVLLVDDNNDMRDHLTNLLKEFDIYRACDGKDALRVLKKLKKLPDLVLSDIMMPNMNGYELLDILRSNIKTQLIPVILLSAKASENSNVKGLDKGADDYLVKPFSARELIARIRANIELSVLRRKILFHRYKQEDTKQLLLSITNMIFSKLDLDKILQYIAREIYRRLLCERIFIISNEQFKNNKIIVPGGEDSESLTPVTNPFAEISDDNKSNSQTFIKLQEYLNNNSGVDISPDVYCVDVRENVSVLSVEVKLNSRNWGLIKAHRSPNSIWSDSEIELLQQMSNQISMVIAHVRLLEENMEKEIQVKAAEIANNVES</sequence>
<dbReference type="InterPro" id="IPR003661">
    <property type="entry name" value="HisK_dim/P_dom"/>
</dbReference>
<name>A0A397ULB8_9GLOM</name>
<dbReference type="InterPro" id="IPR036890">
    <property type="entry name" value="HATPase_C_sf"/>
</dbReference>
<reference evidence="7 8" key="1">
    <citation type="submission" date="2018-06" db="EMBL/GenBank/DDBJ databases">
        <title>Comparative genomics reveals the genomic features of Rhizophagus irregularis, R. cerebriforme, R. diaphanum and Gigaspora rosea, and their symbiotic lifestyle signature.</title>
        <authorList>
            <person name="Morin E."/>
            <person name="San Clemente H."/>
            <person name="Chen E.C.H."/>
            <person name="De La Providencia I."/>
            <person name="Hainaut M."/>
            <person name="Kuo A."/>
            <person name="Kohler A."/>
            <person name="Murat C."/>
            <person name="Tang N."/>
            <person name="Roy S."/>
            <person name="Loubradou J."/>
            <person name="Henrissat B."/>
            <person name="Grigoriev I.V."/>
            <person name="Corradi N."/>
            <person name="Roux C."/>
            <person name="Martin F.M."/>
        </authorList>
    </citation>
    <scope>NUCLEOTIDE SEQUENCE [LARGE SCALE GENOMIC DNA]</scope>
    <source>
        <strain evidence="7 8">DAOM 194757</strain>
    </source>
</reference>
<evidence type="ECO:0000256" key="4">
    <source>
        <dbReference type="PROSITE-ProRule" id="PRU00169"/>
    </source>
</evidence>
<dbReference type="Pfam" id="PF00512">
    <property type="entry name" value="HisKA"/>
    <property type="match status" value="1"/>
</dbReference>
<evidence type="ECO:0000313" key="7">
    <source>
        <dbReference type="EMBL" id="RIB11042.1"/>
    </source>
</evidence>
<dbReference type="SMART" id="SM00388">
    <property type="entry name" value="HisKA"/>
    <property type="match status" value="1"/>
</dbReference>
<dbReference type="Proteomes" id="UP000266673">
    <property type="component" value="Unassembled WGS sequence"/>
</dbReference>
<dbReference type="SMART" id="SM00448">
    <property type="entry name" value="REC"/>
    <property type="match status" value="1"/>
</dbReference>
<dbReference type="InterPro" id="IPR001789">
    <property type="entry name" value="Sig_transdc_resp-reg_receiver"/>
</dbReference>
<dbReference type="PROSITE" id="PS50110">
    <property type="entry name" value="RESPONSE_REGULATORY"/>
    <property type="match status" value="1"/>
</dbReference>
<dbReference type="Gene3D" id="3.40.50.2300">
    <property type="match status" value="1"/>
</dbReference>
<comment type="caution">
    <text evidence="7">The sequence shown here is derived from an EMBL/GenBank/DDBJ whole genome shotgun (WGS) entry which is preliminary data.</text>
</comment>
<dbReference type="GO" id="GO:0000155">
    <property type="term" value="F:phosphorelay sensor kinase activity"/>
    <property type="evidence" value="ECO:0007669"/>
    <property type="project" value="InterPro"/>
</dbReference>
<feature type="modified residue" description="4-aspartylphosphate" evidence="4">
    <location>
        <position position="575"/>
    </location>
</feature>
<dbReference type="SUPFAM" id="SSF55874">
    <property type="entry name" value="ATPase domain of HSP90 chaperone/DNA topoisomerase II/histidine kinase"/>
    <property type="match status" value="1"/>
</dbReference>
<dbReference type="InterPro" id="IPR004358">
    <property type="entry name" value="Sig_transdc_His_kin-like_C"/>
</dbReference>
<keyword evidence="8" id="KW-1185">Reference proteome</keyword>
<dbReference type="InterPro" id="IPR003594">
    <property type="entry name" value="HATPase_dom"/>
</dbReference>
<dbReference type="AlphaFoldDB" id="A0A397ULB8"/>
<dbReference type="EMBL" id="QKWP01001178">
    <property type="protein sequence ID" value="RIB11042.1"/>
    <property type="molecule type" value="Genomic_DNA"/>
</dbReference>
<dbReference type="InterPro" id="IPR036097">
    <property type="entry name" value="HisK_dim/P_sf"/>
</dbReference>
<dbReference type="Gene3D" id="3.30.565.10">
    <property type="entry name" value="Histidine kinase-like ATPase, C-terminal domain"/>
    <property type="match status" value="1"/>
</dbReference>
<dbReference type="SUPFAM" id="SSF47384">
    <property type="entry name" value="Homodimeric domain of signal transducing histidine kinase"/>
    <property type="match status" value="1"/>
</dbReference>
<dbReference type="Pfam" id="PF02518">
    <property type="entry name" value="HATPase_c"/>
    <property type="match status" value="1"/>
</dbReference>
<organism evidence="7 8">
    <name type="scientific">Gigaspora rosea</name>
    <dbReference type="NCBI Taxonomy" id="44941"/>
    <lineage>
        <taxon>Eukaryota</taxon>
        <taxon>Fungi</taxon>
        <taxon>Fungi incertae sedis</taxon>
        <taxon>Mucoromycota</taxon>
        <taxon>Glomeromycotina</taxon>
        <taxon>Glomeromycetes</taxon>
        <taxon>Diversisporales</taxon>
        <taxon>Gigasporaceae</taxon>
        <taxon>Gigaspora</taxon>
    </lineage>
</organism>
<dbReference type="SUPFAM" id="SSF52172">
    <property type="entry name" value="CheY-like"/>
    <property type="match status" value="1"/>
</dbReference>